<dbReference type="PANTHER" id="PTHR46082">
    <property type="entry name" value="ATP/GTP-BINDING PROTEIN-RELATED"/>
    <property type="match status" value="1"/>
</dbReference>
<feature type="domain" description="Nucleoside phosphorylase" evidence="1">
    <location>
        <begin position="13"/>
        <end position="301"/>
    </location>
</feature>
<dbReference type="PANTHER" id="PTHR46082:SF11">
    <property type="entry name" value="AAA+ ATPASE DOMAIN-CONTAINING PROTEIN-RELATED"/>
    <property type="match status" value="1"/>
</dbReference>
<gene>
    <name evidence="2" type="ORF">BDV24DRAFT_148078</name>
</gene>
<sequence>MAESSFPLQKYTVGWICALPVELAAASKMLDKKHRSLPQDDNDSNLYTLGSIGEHNVVIAGLPAGVTGTTSAAVVAIQMKARFKGLRFGLMVGIGGGVPGADTDIRLGDVVISQPSKQHGGVIQYDFGKTRPGQFERTGFLNSPPPVLLNALTKLQANRLLDESNIQTHLSKLSTLPRFSRDDAGPDILFESSYQHPEDQEMCEQCDRKRIVARAKRKHNEVVLHYGTIASANQVMRDGIARDKLASELAGVLCFEMEAAGLMNNFPCLVVRGICDYSDSHKNKKWQGHAAATAAAAAKEILSLIPGRAVEQSSTVDQIV</sequence>
<dbReference type="Proteomes" id="UP000325558">
    <property type="component" value="Unassembled WGS sequence"/>
</dbReference>
<dbReference type="InterPro" id="IPR053137">
    <property type="entry name" value="NLR-like"/>
</dbReference>
<dbReference type="InterPro" id="IPR000845">
    <property type="entry name" value="Nucleoside_phosphorylase_d"/>
</dbReference>
<name>A0A5N6YPL6_9EURO</name>
<dbReference type="AlphaFoldDB" id="A0A5N6YPL6"/>
<evidence type="ECO:0000313" key="2">
    <source>
        <dbReference type="EMBL" id="KAE8345470.1"/>
    </source>
</evidence>
<dbReference type="Gene3D" id="3.40.50.1580">
    <property type="entry name" value="Nucleoside phosphorylase domain"/>
    <property type="match status" value="1"/>
</dbReference>
<dbReference type="EMBL" id="ML737119">
    <property type="protein sequence ID" value="KAE8345470.1"/>
    <property type="molecule type" value="Genomic_DNA"/>
</dbReference>
<dbReference type="OrthoDB" id="1577640at2759"/>
<organism evidence="2">
    <name type="scientific">Aspergillus arachidicola</name>
    <dbReference type="NCBI Taxonomy" id="656916"/>
    <lineage>
        <taxon>Eukaryota</taxon>
        <taxon>Fungi</taxon>
        <taxon>Dikarya</taxon>
        <taxon>Ascomycota</taxon>
        <taxon>Pezizomycotina</taxon>
        <taxon>Eurotiomycetes</taxon>
        <taxon>Eurotiomycetidae</taxon>
        <taxon>Eurotiales</taxon>
        <taxon>Aspergillaceae</taxon>
        <taxon>Aspergillus</taxon>
        <taxon>Aspergillus subgen. Circumdati</taxon>
    </lineage>
</organism>
<reference evidence="2" key="1">
    <citation type="submission" date="2019-04" db="EMBL/GenBank/DDBJ databases">
        <title>Friends and foes A comparative genomics study of 23 Aspergillus species from section Flavi.</title>
        <authorList>
            <consortium name="DOE Joint Genome Institute"/>
            <person name="Kjaerbolling I."/>
            <person name="Vesth T."/>
            <person name="Frisvad J.C."/>
            <person name="Nybo J.L."/>
            <person name="Theobald S."/>
            <person name="Kildgaard S."/>
            <person name="Isbrandt T."/>
            <person name="Kuo A."/>
            <person name="Sato A."/>
            <person name="Lyhne E.K."/>
            <person name="Kogle M.E."/>
            <person name="Wiebenga A."/>
            <person name="Kun R.S."/>
            <person name="Lubbers R.J."/>
            <person name="Makela M.R."/>
            <person name="Barry K."/>
            <person name="Chovatia M."/>
            <person name="Clum A."/>
            <person name="Daum C."/>
            <person name="Haridas S."/>
            <person name="He G."/>
            <person name="LaButti K."/>
            <person name="Lipzen A."/>
            <person name="Mondo S."/>
            <person name="Riley R."/>
            <person name="Salamov A."/>
            <person name="Simmons B.A."/>
            <person name="Magnuson J.K."/>
            <person name="Henrissat B."/>
            <person name="Mortensen U.H."/>
            <person name="Larsen T.O."/>
            <person name="Devries R.P."/>
            <person name="Grigoriev I.V."/>
            <person name="Machida M."/>
            <person name="Baker S.E."/>
            <person name="Andersen M.R."/>
        </authorList>
    </citation>
    <scope>NUCLEOTIDE SEQUENCE</scope>
    <source>
        <strain evidence="2">CBS 117612</strain>
    </source>
</reference>
<dbReference type="InterPro" id="IPR035994">
    <property type="entry name" value="Nucleoside_phosphorylase_sf"/>
</dbReference>
<dbReference type="GO" id="GO:0009116">
    <property type="term" value="P:nucleoside metabolic process"/>
    <property type="evidence" value="ECO:0007669"/>
    <property type="project" value="InterPro"/>
</dbReference>
<accession>A0A5N6YPL6</accession>
<protein>
    <recommendedName>
        <fullName evidence="1">Nucleoside phosphorylase domain-containing protein</fullName>
    </recommendedName>
</protein>
<dbReference type="GO" id="GO:0003824">
    <property type="term" value="F:catalytic activity"/>
    <property type="evidence" value="ECO:0007669"/>
    <property type="project" value="InterPro"/>
</dbReference>
<dbReference type="Pfam" id="PF01048">
    <property type="entry name" value="PNP_UDP_1"/>
    <property type="match status" value="1"/>
</dbReference>
<evidence type="ECO:0000259" key="1">
    <source>
        <dbReference type="Pfam" id="PF01048"/>
    </source>
</evidence>
<proteinExistence type="predicted"/>
<dbReference type="SUPFAM" id="SSF53167">
    <property type="entry name" value="Purine and uridine phosphorylases"/>
    <property type="match status" value="1"/>
</dbReference>